<dbReference type="GO" id="GO:0016020">
    <property type="term" value="C:membrane"/>
    <property type="evidence" value="ECO:0007669"/>
    <property type="project" value="UniProtKB-SubCell"/>
</dbReference>
<dbReference type="PANTHER" id="PTHR30576:SF0">
    <property type="entry name" value="UNDECAPRENYL-PHOSPHATE N-ACETYLGALACTOSAMINYL 1-PHOSPHATE TRANSFERASE-RELATED"/>
    <property type="match status" value="1"/>
</dbReference>
<evidence type="ECO:0000256" key="2">
    <source>
        <dbReference type="ARBA" id="ARBA00006464"/>
    </source>
</evidence>
<evidence type="ECO:0000313" key="9">
    <source>
        <dbReference type="EMBL" id="KGF85310.1"/>
    </source>
</evidence>
<evidence type="ECO:0000313" key="10">
    <source>
        <dbReference type="Proteomes" id="UP000030598"/>
    </source>
</evidence>
<dbReference type="Pfam" id="PF13727">
    <property type="entry name" value="CoA_binding_3"/>
    <property type="match status" value="1"/>
</dbReference>
<evidence type="ECO:0000256" key="4">
    <source>
        <dbReference type="ARBA" id="ARBA00022692"/>
    </source>
</evidence>
<feature type="transmembrane region" description="Helical" evidence="7">
    <location>
        <begin position="116"/>
        <end position="135"/>
    </location>
</feature>
<evidence type="ECO:0000259" key="8">
    <source>
        <dbReference type="Pfam" id="PF02397"/>
    </source>
</evidence>
<feature type="domain" description="Bacterial sugar transferase" evidence="8">
    <location>
        <begin position="282"/>
        <end position="469"/>
    </location>
</feature>
<dbReference type="STRING" id="59925.EU91_1410"/>
<evidence type="ECO:0000256" key="5">
    <source>
        <dbReference type="ARBA" id="ARBA00022989"/>
    </source>
</evidence>
<evidence type="ECO:0000256" key="1">
    <source>
        <dbReference type="ARBA" id="ARBA00004141"/>
    </source>
</evidence>
<dbReference type="NCBIfam" id="TIGR03025">
    <property type="entry name" value="EPS_sugtrans"/>
    <property type="match status" value="1"/>
</dbReference>
<feature type="transmembrane region" description="Helical" evidence="7">
    <location>
        <begin position="87"/>
        <end position="104"/>
    </location>
</feature>
<dbReference type="RefSeq" id="WP_052041305.1">
    <property type="nucleotide sequence ID" value="NZ_CP138934.1"/>
</dbReference>
<proteinExistence type="inferred from homology"/>
<comment type="similarity">
    <text evidence="2">Belongs to the bacterial sugar transferase family.</text>
</comment>
<dbReference type="AlphaFoldDB" id="A0A0A1Z731"/>
<evidence type="ECO:0000256" key="6">
    <source>
        <dbReference type="ARBA" id="ARBA00023136"/>
    </source>
</evidence>
<evidence type="ECO:0000256" key="3">
    <source>
        <dbReference type="ARBA" id="ARBA00022679"/>
    </source>
</evidence>
<dbReference type="eggNOG" id="COG2148">
    <property type="taxonomic scope" value="Bacteria"/>
</dbReference>
<name>A0A0A1Z731_PROMR</name>
<dbReference type="Proteomes" id="UP000030598">
    <property type="component" value="Unassembled WGS sequence"/>
</dbReference>
<feature type="transmembrane region" description="Helical" evidence="7">
    <location>
        <begin position="55"/>
        <end position="75"/>
    </location>
</feature>
<dbReference type="OrthoDB" id="570875at2"/>
<gene>
    <name evidence="9" type="ORF">EU91_1410</name>
</gene>
<reference evidence="10" key="1">
    <citation type="journal article" date="2014" name="Sci. Data">
        <title>Genomes of diverse isolates of the marine cyanobacterium Prochlorococcus.</title>
        <authorList>
            <person name="Biller S."/>
            <person name="Berube P."/>
            <person name="Thompson J."/>
            <person name="Kelly L."/>
            <person name="Roggensack S."/>
            <person name="Awad L."/>
            <person name="Roache-Johnson K."/>
            <person name="Ding H."/>
            <person name="Giovannoni S.J."/>
            <person name="Moore L.R."/>
            <person name="Chisholm S.W."/>
        </authorList>
    </citation>
    <scope>NUCLEOTIDE SEQUENCE [LARGE SCALE GENOMIC DNA]</scope>
    <source>
        <strain evidence="10">GP2</strain>
    </source>
</reference>
<dbReference type="InterPro" id="IPR003362">
    <property type="entry name" value="Bact_transf"/>
</dbReference>
<dbReference type="PANTHER" id="PTHR30576">
    <property type="entry name" value="COLANIC BIOSYNTHESIS UDP-GLUCOSE LIPID CARRIER TRANSFERASE"/>
    <property type="match status" value="1"/>
</dbReference>
<comment type="subcellular location">
    <subcellularLocation>
        <location evidence="1">Membrane</location>
        <topology evidence="1">Multi-pass membrane protein</topology>
    </subcellularLocation>
</comment>
<feature type="transmembrane region" description="Helical" evidence="7">
    <location>
        <begin position="284"/>
        <end position="308"/>
    </location>
</feature>
<comment type="caution">
    <text evidence="9">The sequence shown here is derived from an EMBL/GenBank/DDBJ whole genome shotgun (WGS) entry which is preliminary data.</text>
</comment>
<keyword evidence="5 7" id="KW-1133">Transmembrane helix</keyword>
<dbReference type="Pfam" id="PF02397">
    <property type="entry name" value="Bac_transf"/>
    <property type="match status" value="1"/>
</dbReference>
<keyword evidence="4 7" id="KW-0812">Transmembrane</keyword>
<dbReference type="InterPro" id="IPR017475">
    <property type="entry name" value="EPS_sugar_tfrase"/>
</dbReference>
<keyword evidence="6 7" id="KW-0472">Membrane</keyword>
<sequence>MFGYIEGKSLTMLRGKLRESSTILNQFQRLFDPFFLTNISFLIFNQNQITINFNYFLIFFINLILLNLSNLYESYRLKNLYKLIPKIFYLSCSISIFNNIFTVFSKNYNNFQLLNFFIYCFLFLVVHHILTRILLRVLRINGCNSRNIIFFGNKNSFRNLLIQIAKNPWLGYKVIYWFSPNSNDHKKRTSIESKTYNCIGGIKDFKKKINNEEIDKIIFSYENSDNISLEKILKVVGDSCISSSFLIDKKIPSMSLKKENFGDNLALNIWNPEVSKFSKKIKRLVDFSLAICFLLFFMPLFLLVALLIKFSSKGPIIYYQNRYGLNGKVFKMYKFRTMFFNPKLDHSKLIQAKKGDKRITFIGRILRRYSLDELPQLLNVIKGEMSLVGPRPHATQHNEFYRKVITGYMQRHSNLPGMTGLAQIEGERGETNTIKKMKRRIQYDMEYNNDWNLLNDFLILIKTILVVIKGDAY</sequence>
<dbReference type="EMBL" id="JNAH01000008">
    <property type="protein sequence ID" value="KGF85310.1"/>
    <property type="molecule type" value="Genomic_DNA"/>
</dbReference>
<evidence type="ECO:0000256" key="7">
    <source>
        <dbReference type="SAM" id="Phobius"/>
    </source>
</evidence>
<dbReference type="GO" id="GO:0016780">
    <property type="term" value="F:phosphotransferase activity, for other substituted phosphate groups"/>
    <property type="evidence" value="ECO:0007669"/>
    <property type="project" value="TreeGrafter"/>
</dbReference>
<accession>A0A0A1Z731</accession>
<keyword evidence="3" id="KW-0808">Transferase</keyword>
<organism evidence="9 10">
    <name type="scientific">Prochlorococcus marinus str. GP2</name>
    <dbReference type="NCBI Taxonomy" id="59925"/>
    <lineage>
        <taxon>Bacteria</taxon>
        <taxon>Bacillati</taxon>
        <taxon>Cyanobacteriota</taxon>
        <taxon>Cyanophyceae</taxon>
        <taxon>Synechococcales</taxon>
        <taxon>Prochlorococcaceae</taxon>
        <taxon>Prochlorococcus</taxon>
    </lineage>
</organism>
<protein>
    <submittedName>
        <fullName evidence="9">Capsular polysaccharide synthesis enzyme CpsA</fullName>
    </submittedName>
</protein>